<evidence type="ECO:0000256" key="5">
    <source>
        <dbReference type="ARBA" id="ARBA00012483"/>
    </source>
</evidence>
<dbReference type="KEGG" id="clec:106669328"/>
<evidence type="ECO:0000256" key="17">
    <source>
        <dbReference type="SAM" id="Phobius"/>
    </source>
</evidence>
<dbReference type="UniPathway" id="UPA00143"/>
<name>A0A8I6RXK0_CIMLE</name>
<keyword evidence="8" id="KW-0479">Metal-binding</keyword>
<feature type="compositionally biased region" description="Basic residues" evidence="16">
    <location>
        <begin position="378"/>
        <end position="390"/>
    </location>
</feature>
<feature type="transmembrane region" description="Helical" evidence="17">
    <location>
        <begin position="138"/>
        <end position="159"/>
    </location>
</feature>
<evidence type="ECO:0000256" key="3">
    <source>
        <dbReference type="ARBA" id="ARBA00004906"/>
    </source>
</evidence>
<dbReference type="PANTHER" id="PTHR22763">
    <property type="entry name" value="RING ZINC FINGER PROTEIN"/>
    <property type="match status" value="1"/>
</dbReference>
<feature type="domain" description="RING-type" evidence="19">
    <location>
        <begin position="288"/>
        <end position="327"/>
    </location>
</feature>
<evidence type="ECO:0000256" key="10">
    <source>
        <dbReference type="ARBA" id="ARBA00022786"/>
    </source>
</evidence>
<evidence type="ECO:0000256" key="13">
    <source>
        <dbReference type="ARBA" id="ARBA00022989"/>
    </source>
</evidence>
<dbReference type="Pfam" id="PF13639">
    <property type="entry name" value="zf-RING_2"/>
    <property type="match status" value="1"/>
</dbReference>
<dbReference type="GeneID" id="106669328"/>
<proteinExistence type="inferred from homology"/>
<dbReference type="InterPro" id="IPR057992">
    <property type="entry name" value="TPR_SYVN1_N"/>
</dbReference>
<comment type="similarity">
    <text evidence="4">Belongs to the HRD1 family.</text>
</comment>
<dbReference type="GO" id="GO:0043161">
    <property type="term" value="P:proteasome-mediated ubiquitin-dependent protein catabolic process"/>
    <property type="evidence" value="ECO:0007669"/>
    <property type="project" value="TreeGrafter"/>
</dbReference>
<evidence type="ECO:0000256" key="16">
    <source>
        <dbReference type="SAM" id="MobiDB-lite"/>
    </source>
</evidence>
<evidence type="ECO:0000256" key="15">
    <source>
        <dbReference type="PROSITE-ProRule" id="PRU00175"/>
    </source>
</evidence>
<dbReference type="PANTHER" id="PTHR22763:SF184">
    <property type="entry name" value="E3 UBIQUITIN-PROTEIN LIGASE SYNOVIOLIN"/>
    <property type="match status" value="1"/>
</dbReference>
<dbReference type="RefSeq" id="XP_014254219.1">
    <property type="nucleotide sequence ID" value="XM_014398733.2"/>
</dbReference>
<feature type="region of interest" description="Disordered" evidence="16">
    <location>
        <begin position="447"/>
        <end position="483"/>
    </location>
</feature>
<evidence type="ECO:0000313" key="20">
    <source>
        <dbReference type="EnsemblMetazoa" id="XP_014254219.1"/>
    </source>
</evidence>
<keyword evidence="21" id="KW-1185">Reference proteome</keyword>
<organism evidence="20 21">
    <name type="scientific">Cimex lectularius</name>
    <name type="common">Bed bug</name>
    <name type="synonym">Acanthia lectularia</name>
    <dbReference type="NCBI Taxonomy" id="79782"/>
    <lineage>
        <taxon>Eukaryota</taxon>
        <taxon>Metazoa</taxon>
        <taxon>Ecdysozoa</taxon>
        <taxon>Arthropoda</taxon>
        <taxon>Hexapoda</taxon>
        <taxon>Insecta</taxon>
        <taxon>Pterygota</taxon>
        <taxon>Neoptera</taxon>
        <taxon>Paraneoptera</taxon>
        <taxon>Hemiptera</taxon>
        <taxon>Heteroptera</taxon>
        <taxon>Panheteroptera</taxon>
        <taxon>Cimicomorpha</taxon>
        <taxon>Cimicidae</taxon>
        <taxon>Cimex</taxon>
    </lineage>
</organism>
<evidence type="ECO:0000256" key="8">
    <source>
        <dbReference type="ARBA" id="ARBA00022723"/>
    </source>
</evidence>
<evidence type="ECO:0000256" key="12">
    <source>
        <dbReference type="ARBA" id="ARBA00022833"/>
    </source>
</evidence>
<dbReference type="GO" id="GO:0005789">
    <property type="term" value="C:endoplasmic reticulum membrane"/>
    <property type="evidence" value="ECO:0007669"/>
    <property type="project" value="UniProtKB-SubCell"/>
</dbReference>
<dbReference type="AlphaFoldDB" id="A0A8I6RXK0"/>
<dbReference type="GO" id="GO:0016567">
    <property type="term" value="P:protein ubiquitination"/>
    <property type="evidence" value="ECO:0007669"/>
    <property type="project" value="UniProtKB-UniPathway"/>
</dbReference>
<dbReference type="GO" id="GO:0061630">
    <property type="term" value="F:ubiquitin protein ligase activity"/>
    <property type="evidence" value="ECO:0007669"/>
    <property type="project" value="UniProtKB-EC"/>
</dbReference>
<dbReference type="Gene3D" id="3.30.40.10">
    <property type="entry name" value="Zinc/RING finger domain, C3HC4 (zinc finger)"/>
    <property type="match status" value="1"/>
</dbReference>
<dbReference type="Proteomes" id="UP000494040">
    <property type="component" value="Unassembled WGS sequence"/>
</dbReference>
<sequence>MLWLKLLLASLLLTSGVTLNTYRHKKQFYPTIVCMSKSNVSMTALYIQGFVLVYILGIVVRKIFFGRLRHVENEILAERSWYSLTETCLAFTIFKEDFTPRFVALFTLLLFLKAFHWLADERIDLMERTPAVSPLFHIRMFTLLIILGSSDCALLMFAYNSTIKRGPSGQMIFGFEYAILLITVTNTMVKYFSHIRDLHERTWENKTVFVLYTDLVIGLVKSLVYLAFIITMFRVYTLPVFALRPFYQTLRDFKKTLRDVIMSRRALKNLSSLYPDATAEELAREEVCIICREDLRSNAKKLPCNHVFHTSCLRSWFQRQQTCPICRFNVLVAPRPAESQVQQRPEEQHSRRSGESNESSQRDRTTTRQWRRAVSSRERRHRSSRLRRHKASDMTDEDMKRLRSATIHGLEKRMNSLREVLKMTESTLLMLSRYYSEMEVKTLQLSFSSKRSDSHTQTDSTSLTESETQTEENGVSEQTSITN</sequence>
<dbReference type="InterPro" id="IPR001841">
    <property type="entry name" value="Znf_RING"/>
</dbReference>
<dbReference type="InterPro" id="IPR011016">
    <property type="entry name" value="Znf_RING-CH"/>
</dbReference>
<keyword evidence="6" id="KW-0808">Transferase</keyword>
<evidence type="ECO:0000256" key="1">
    <source>
        <dbReference type="ARBA" id="ARBA00000900"/>
    </source>
</evidence>
<dbReference type="InterPro" id="IPR058051">
    <property type="entry name" value="Znf_RING_synoviolin"/>
</dbReference>
<dbReference type="FunFam" id="3.30.40.10:FF:000088">
    <property type="entry name" value="E3 ubiquitin-protein ligase synoviolin"/>
    <property type="match status" value="1"/>
</dbReference>
<dbReference type="SUPFAM" id="SSF57850">
    <property type="entry name" value="RING/U-box"/>
    <property type="match status" value="1"/>
</dbReference>
<evidence type="ECO:0000256" key="4">
    <source>
        <dbReference type="ARBA" id="ARBA00010089"/>
    </source>
</evidence>
<evidence type="ECO:0000256" key="2">
    <source>
        <dbReference type="ARBA" id="ARBA00004477"/>
    </source>
</evidence>
<feature type="compositionally biased region" description="Basic and acidic residues" evidence="16">
    <location>
        <begin position="344"/>
        <end position="366"/>
    </location>
</feature>
<evidence type="ECO:0000256" key="6">
    <source>
        <dbReference type="ARBA" id="ARBA00022679"/>
    </source>
</evidence>
<feature type="transmembrane region" description="Helical" evidence="17">
    <location>
        <begin position="43"/>
        <end position="60"/>
    </location>
</feature>
<keyword evidence="11" id="KW-0256">Endoplasmic reticulum</keyword>
<comment type="catalytic activity">
    <reaction evidence="1">
        <text>S-ubiquitinyl-[E2 ubiquitin-conjugating enzyme]-L-cysteine + [acceptor protein]-L-lysine = [E2 ubiquitin-conjugating enzyme]-L-cysteine + N(6)-ubiquitinyl-[acceptor protein]-L-lysine.</text>
        <dbReference type="EC" id="2.3.2.27"/>
    </reaction>
</comment>
<keyword evidence="10" id="KW-0833">Ubl conjugation pathway</keyword>
<evidence type="ECO:0000313" key="21">
    <source>
        <dbReference type="Proteomes" id="UP000494040"/>
    </source>
</evidence>
<dbReference type="SMART" id="SM00184">
    <property type="entry name" value="RING"/>
    <property type="match status" value="1"/>
</dbReference>
<keyword evidence="7 17" id="KW-0812">Transmembrane</keyword>
<dbReference type="PROSITE" id="PS50089">
    <property type="entry name" value="ZF_RING_2"/>
    <property type="match status" value="1"/>
</dbReference>
<feature type="transmembrane region" description="Helical" evidence="17">
    <location>
        <begin position="209"/>
        <end position="236"/>
    </location>
</feature>
<reference evidence="20" key="1">
    <citation type="submission" date="2022-01" db="UniProtKB">
        <authorList>
            <consortium name="EnsemblMetazoa"/>
        </authorList>
    </citation>
    <scope>IDENTIFICATION</scope>
</reference>
<dbReference type="GO" id="GO:0036503">
    <property type="term" value="P:ERAD pathway"/>
    <property type="evidence" value="ECO:0007669"/>
    <property type="project" value="TreeGrafter"/>
</dbReference>
<keyword evidence="14 17" id="KW-0472">Membrane</keyword>
<dbReference type="InterPro" id="IPR050731">
    <property type="entry name" value="HRD1_E3_ubiq-ligases"/>
</dbReference>
<dbReference type="OrthoDB" id="7759664at2759"/>
<keyword evidence="12" id="KW-0862">Zinc</keyword>
<feature type="region of interest" description="Disordered" evidence="16">
    <location>
        <begin position="337"/>
        <end position="400"/>
    </location>
</feature>
<dbReference type="EC" id="2.3.2.27" evidence="5"/>
<evidence type="ECO:0000256" key="11">
    <source>
        <dbReference type="ARBA" id="ARBA00022824"/>
    </source>
</evidence>
<feature type="chain" id="PRO_5035157640" description="RING-type E3 ubiquitin transferase" evidence="18">
    <location>
        <begin position="19"/>
        <end position="483"/>
    </location>
</feature>
<dbReference type="OMA" id="ANLTMFT"/>
<accession>A0A8I6RXK0</accession>
<dbReference type="Pfam" id="PF25563">
    <property type="entry name" value="TPR_SYVN1_N"/>
    <property type="match status" value="1"/>
</dbReference>
<evidence type="ECO:0000256" key="9">
    <source>
        <dbReference type="ARBA" id="ARBA00022771"/>
    </source>
</evidence>
<comment type="pathway">
    <text evidence="3">Protein modification; protein ubiquitination.</text>
</comment>
<protein>
    <recommendedName>
        <fullName evidence="5">RING-type E3 ubiquitin transferase</fullName>
        <ecNumber evidence="5">2.3.2.27</ecNumber>
    </recommendedName>
</protein>
<evidence type="ECO:0000256" key="14">
    <source>
        <dbReference type="ARBA" id="ARBA00023136"/>
    </source>
</evidence>
<evidence type="ECO:0000256" key="18">
    <source>
        <dbReference type="SAM" id="SignalP"/>
    </source>
</evidence>
<feature type="compositionally biased region" description="Basic and acidic residues" evidence="16">
    <location>
        <begin position="391"/>
        <end position="400"/>
    </location>
</feature>
<keyword evidence="18" id="KW-0732">Signal</keyword>
<feature type="compositionally biased region" description="Low complexity" evidence="16">
    <location>
        <begin position="457"/>
        <end position="467"/>
    </location>
</feature>
<evidence type="ECO:0000259" key="19">
    <source>
        <dbReference type="PROSITE" id="PS50089"/>
    </source>
</evidence>
<keyword evidence="13 17" id="KW-1133">Transmembrane helix</keyword>
<evidence type="ECO:0000256" key="7">
    <source>
        <dbReference type="ARBA" id="ARBA00022692"/>
    </source>
</evidence>
<dbReference type="EnsemblMetazoa" id="XM_014398733.2">
    <property type="protein sequence ID" value="XP_014254219.1"/>
    <property type="gene ID" value="LOC106669328"/>
</dbReference>
<dbReference type="GO" id="GO:0008270">
    <property type="term" value="F:zinc ion binding"/>
    <property type="evidence" value="ECO:0007669"/>
    <property type="project" value="UniProtKB-KW"/>
</dbReference>
<feature type="compositionally biased region" description="Polar residues" evidence="16">
    <location>
        <begin position="473"/>
        <end position="483"/>
    </location>
</feature>
<dbReference type="CDD" id="cd16479">
    <property type="entry name" value="RING-H2_synoviolin"/>
    <property type="match status" value="1"/>
</dbReference>
<feature type="signal peptide" evidence="18">
    <location>
        <begin position="1"/>
        <end position="18"/>
    </location>
</feature>
<dbReference type="InterPro" id="IPR013083">
    <property type="entry name" value="Znf_RING/FYVE/PHD"/>
</dbReference>
<dbReference type="SMART" id="SM00744">
    <property type="entry name" value="RINGv"/>
    <property type="match status" value="1"/>
</dbReference>
<comment type="subcellular location">
    <subcellularLocation>
        <location evidence="2">Endoplasmic reticulum membrane</location>
        <topology evidence="2">Multi-pass membrane protein</topology>
    </subcellularLocation>
</comment>
<feature type="transmembrane region" description="Helical" evidence="17">
    <location>
        <begin position="171"/>
        <end position="189"/>
    </location>
</feature>
<keyword evidence="9 15" id="KW-0863">Zinc-finger</keyword>